<dbReference type="PROSITE" id="PS50195">
    <property type="entry name" value="PX"/>
    <property type="match status" value="1"/>
</dbReference>
<reference evidence="7" key="1">
    <citation type="submission" date="2023-01" db="EMBL/GenBank/DDBJ databases">
        <title>Genome assembly of the deep-sea coral Lophelia pertusa.</title>
        <authorList>
            <person name="Herrera S."/>
            <person name="Cordes E."/>
        </authorList>
    </citation>
    <scope>NUCLEOTIDE SEQUENCE</scope>
    <source>
        <strain evidence="7">USNM1676648</strain>
        <tissue evidence="7">Polyp</tissue>
    </source>
</reference>
<feature type="compositionally biased region" description="Basic and acidic residues" evidence="4">
    <location>
        <begin position="419"/>
        <end position="436"/>
    </location>
</feature>
<comment type="caution">
    <text evidence="7">The sequence shown here is derived from an EMBL/GenBank/DDBJ whole genome shotgun (WGS) entry which is preliminary data.</text>
</comment>
<feature type="region of interest" description="Disordered" evidence="4">
    <location>
        <begin position="206"/>
        <end position="230"/>
    </location>
</feature>
<dbReference type="SMART" id="SM00326">
    <property type="entry name" value="SH3"/>
    <property type="match status" value="3"/>
</dbReference>
<dbReference type="Gene3D" id="2.30.30.40">
    <property type="entry name" value="SH3 Domains"/>
    <property type="match status" value="3"/>
</dbReference>
<dbReference type="SUPFAM" id="SSF50044">
    <property type="entry name" value="SH3-domain"/>
    <property type="match status" value="3"/>
</dbReference>
<dbReference type="GO" id="GO:0035091">
    <property type="term" value="F:phosphatidylinositol binding"/>
    <property type="evidence" value="ECO:0007669"/>
    <property type="project" value="InterPro"/>
</dbReference>
<dbReference type="Pfam" id="PF07653">
    <property type="entry name" value="SH3_2"/>
    <property type="match status" value="1"/>
</dbReference>
<dbReference type="SUPFAM" id="SSF64268">
    <property type="entry name" value="PX domain"/>
    <property type="match status" value="2"/>
</dbReference>
<evidence type="ECO:0000256" key="1">
    <source>
        <dbReference type="ARBA" id="ARBA00022443"/>
    </source>
</evidence>
<name>A0A9X0CWB7_9CNID</name>
<keyword evidence="1 3" id="KW-0728">SH3 domain</keyword>
<dbReference type="PANTHER" id="PTHR15706">
    <property type="entry name" value="SH3 MULTIPLE DOMAIN"/>
    <property type="match status" value="1"/>
</dbReference>
<feature type="compositionally biased region" description="Polar residues" evidence="4">
    <location>
        <begin position="759"/>
        <end position="773"/>
    </location>
</feature>
<feature type="domain" description="SH3" evidence="5">
    <location>
        <begin position="671"/>
        <end position="730"/>
    </location>
</feature>
<evidence type="ECO:0000313" key="8">
    <source>
        <dbReference type="Proteomes" id="UP001163046"/>
    </source>
</evidence>
<evidence type="ECO:0000256" key="2">
    <source>
        <dbReference type="ARBA" id="ARBA00022737"/>
    </source>
</evidence>
<dbReference type="InterPro" id="IPR001683">
    <property type="entry name" value="PX_dom"/>
</dbReference>
<feature type="domain" description="SH3" evidence="5">
    <location>
        <begin position="599"/>
        <end position="658"/>
    </location>
</feature>
<proteinExistence type="predicted"/>
<keyword evidence="8" id="KW-1185">Reference proteome</keyword>
<feature type="region of interest" description="Disordered" evidence="4">
    <location>
        <begin position="730"/>
        <end position="795"/>
    </location>
</feature>
<evidence type="ECO:0000313" key="7">
    <source>
        <dbReference type="EMBL" id="KAJ7376753.1"/>
    </source>
</evidence>
<dbReference type="AlphaFoldDB" id="A0A9X0CWB7"/>
<feature type="region of interest" description="Disordered" evidence="4">
    <location>
        <begin position="263"/>
        <end position="337"/>
    </location>
</feature>
<dbReference type="InterPro" id="IPR051228">
    <property type="entry name" value="NADPH_Oxidase/PX-Domain"/>
</dbReference>
<dbReference type="GO" id="GO:0005737">
    <property type="term" value="C:cytoplasm"/>
    <property type="evidence" value="ECO:0007669"/>
    <property type="project" value="TreeGrafter"/>
</dbReference>
<keyword evidence="2" id="KW-0677">Repeat</keyword>
<dbReference type="PANTHER" id="PTHR15706:SF2">
    <property type="entry name" value="SH3 AND PX DOMAIN-CONTAINING PROTEIN 2A"/>
    <property type="match status" value="1"/>
</dbReference>
<evidence type="ECO:0000259" key="6">
    <source>
        <dbReference type="PROSITE" id="PS50195"/>
    </source>
</evidence>
<evidence type="ECO:0000256" key="3">
    <source>
        <dbReference type="PROSITE-ProRule" id="PRU00192"/>
    </source>
</evidence>
<feature type="compositionally biased region" description="Polar residues" evidence="4">
    <location>
        <begin position="285"/>
        <end position="305"/>
    </location>
</feature>
<gene>
    <name evidence="7" type="primary">SH3PXD2B_4</name>
    <name evidence="7" type="ORF">OS493_032812</name>
</gene>
<dbReference type="Pfam" id="PF00018">
    <property type="entry name" value="SH3_1"/>
    <property type="match status" value="2"/>
</dbReference>
<accession>A0A9X0CWB7</accession>
<protein>
    <submittedName>
        <fullName evidence="7">SH3 and PX domain-containing protein 2B</fullName>
    </submittedName>
</protein>
<dbReference type="Gene3D" id="3.30.1520.10">
    <property type="entry name" value="Phox-like domain"/>
    <property type="match status" value="2"/>
</dbReference>
<feature type="region of interest" description="Disordered" evidence="4">
    <location>
        <begin position="391"/>
        <end position="462"/>
    </location>
</feature>
<dbReference type="Proteomes" id="UP001163046">
    <property type="component" value="Unassembled WGS sequence"/>
</dbReference>
<dbReference type="EMBL" id="MU826391">
    <property type="protein sequence ID" value="KAJ7376753.1"/>
    <property type="molecule type" value="Genomic_DNA"/>
</dbReference>
<evidence type="ECO:0000256" key="4">
    <source>
        <dbReference type="SAM" id="MobiDB-lite"/>
    </source>
</evidence>
<sequence length="795" mass="89936">MEGKTVLTASVSGTFSRLDPKEPEEYKITVVYRDGTKVLLRKKYEDFVDLQVKVYDLLKQKGGYSRKTSRTLISSLPENNSALSRILFKDSDLKKMGRMEEFIKELLTLPTVVRESEAIRTFFGILGGQQHEVIEHSPQEEELKKDLKVAEILSGRDPLRPKPQQSPLAKRNPKYSSSWIPEDLHVLSEEAREHLYKKLNRLNERRPSKEIPTLPGRKRTSSVDDEVLDKKVAPKRPGLRRRPFTVGIDVGLSDLLKESVELEARQDDSKRSQTIVPPPDAYDGLSNQQSGSDESISVQGDSSAVDSGYSEVEETRSRKTSFQFGAQNKPGRATPNRTKYVVMSSFLGEGSGEVSLEEGEEVEVLEKESTGWWYVKNDFCEGWAPSAFLAVDGRSRSPSPESPPSQPQILDNPDQSYQIEEKLDSYTDDKEDEKRLLPQGQEKSLDRNVAKAPQTKPTEMNRRAKFLTVEGIQKRKNPDKNYVYILKVVWCDGNINIIYRTCSDFFFLQENLRKECPTAIGKEIPALKGRKFTENCQFCFKMEHELVNAPDNISKCKAVMGFCRSRPSDVLPHAEPAKNDGKTTENETCCQNVQISGPVVFEQYIVTADYKKKNKNDISLTAGDIVDVIERNDYGWWLVDREGELGWAPASHLEPTDDGLEITTARTFAPGKEEIYMSVKSYQAKADDELSFDVDTILKVVEKNLDGWWLVRYQGEEGWAPAMFLKRVNSDDSSTSASGKMNDLDIVSFNGDSEDGESQGISRTPPTRRSMVQRTIRRKPKKNSTELNANARGRE</sequence>
<dbReference type="InterPro" id="IPR001452">
    <property type="entry name" value="SH3_domain"/>
</dbReference>
<dbReference type="OrthoDB" id="10255964at2759"/>
<dbReference type="SMART" id="SM00312">
    <property type="entry name" value="PX"/>
    <property type="match status" value="1"/>
</dbReference>
<feature type="domain" description="PX" evidence="6">
    <location>
        <begin position="4"/>
        <end position="130"/>
    </location>
</feature>
<evidence type="ECO:0000259" key="5">
    <source>
        <dbReference type="PROSITE" id="PS50002"/>
    </source>
</evidence>
<feature type="domain" description="SH3" evidence="5">
    <location>
        <begin position="335"/>
        <end position="394"/>
    </location>
</feature>
<dbReference type="InterPro" id="IPR036028">
    <property type="entry name" value="SH3-like_dom_sf"/>
</dbReference>
<feature type="region of interest" description="Disordered" evidence="4">
    <location>
        <begin position="154"/>
        <end position="175"/>
    </location>
</feature>
<organism evidence="7 8">
    <name type="scientific">Desmophyllum pertusum</name>
    <dbReference type="NCBI Taxonomy" id="174260"/>
    <lineage>
        <taxon>Eukaryota</taxon>
        <taxon>Metazoa</taxon>
        <taxon>Cnidaria</taxon>
        <taxon>Anthozoa</taxon>
        <taxon>Hexacorallia</taxon>
        <taxon>Scleractinia</taxon>
        <taxon>Caryophylliina</taxon>
        <taxon>Caryophylliidae</taxon>
        <taxon>Desmophyllum</taxon>
    </lineage>
</organism>
<dbReference type="InterPro" id="IPR036871">
    <property type="entry name" value="PX_dom_sf"/>
</dbReference>
<dbReference type="PROSITE" id="PS50002">
    <property type="entry name" value="SH3"/>
    <property type="match status" value="3"/>
</dbReference>